<organism evidence="1 2">
    <name type="scientific">Labilibaculum antarcticum</name>
    <dbReference type="NCBI Taxonomy" id="1717717"/>
    <lineage>
        <taxon>Bacteria</taxon>
        <taxon>Pseudomonadati</taxon>
        <taxon>Bacteroidota</taxon>
        <taxon>Bacteroidia</taxon>
        <taxon>Marinilabiliales</taxon>
        <taxon>Marinifilaceae</taxon>
        <taxon>Labilibaculum</taxon>
    </lineage>
</organism>
<evidence type="ECO:0000313" key="1">
    <source>
        <dbReference type="EMBL" id="BAX81653.1"/>
    </source>
</evidence>
<dbReference type="RefSeq" id="WP_096431252.1">
    <property type="nucleotide sequence ID" value="NZ_AP018042.1"/>
</dbReference>
<dbReference type="OrthoDB" id="1097151at2"/>
<dbReference type="KEGG" id="mbas:ALGA_3355"/>
<reference evidence="1 2" key="1">
    <citation type="journal article" date="2018" name="Mar. Genomics">
        <title>Complete genome sequence of Marinifilaceae bacterium strain SPP2, isolated from the Antarctic marine sediment.</title>
        <authorList>
            <person name="Watanabe M."/>
            <person name="Kojima H."/>
            <person name="Fukui M."/>
        </authorList>
    </citation>
    <scope>NUCLEOTIDE SEQUENCE [LARGE SCALE GENOMIC DNA]</scope>
    <source>
        <strain evidence="1 2">SPP2</strain>
    </source>
</reference>
<dbReference type="Proteomes" id="UP000218267">
    <property type="component" value="Chromosome"/>
</dbReference>
<dbReference type="EMBL" id="AP018042">
    <property type="protein sequence ID" value="BAX81653.1"/>
    <property type="molecule type" value="Genomic_DNA"/>
</dbReference>
<name>A0A1Y1CNR4_9BACT</name>
<dbReference type="Gene3D" id="3.30.70.1060">
    <property type="entry name" value="Dimeric alpha+beta barrel"/>
    <property type="match status" value="1"/>
</dbReference>
<proteinExistence type="predicted"/>
<accession>A0A1Y1CNR4</accession>
<evidence type="ECO:0008006" key="3">
    <source>
        <dbReference type="Google" id="ProtNLM"/>
    </source>
</evidence>
<keyword evidence="2" id="KW-1185">Reference proteome</keyword>
<reference evidence="2" key="2">
    <citation type="journal article" date="2020" name="Antonie Van Leeuwenhoek">
        <title>Labilibaculum antarcticum sp. nov., a novel facultative anaerobic, psychrotorelant bacterium isolated from marine sediment of Antarctica.</title>
        <authorList>
            <person name="Watanabe M."/>
            <person name="Kojima H."/>
            <person name="Fukui M."/>
        </authorList>
    </citation>
    <scope>NUCLEOTIDE SEQUENCE [LARGE SCALE GENOMIC DNA]</scope>
    <source>
        <strain evidence="2">SPP2</strain>
    </source>
</reference>
<sequence length="101" mass="12027">MKIIAIEKEFKDVDWSNKSDILEQEARHVHGLYISEYLREIYFTEDNNAVLIMECKSLEHAKEILDELPLVKAKLIKFKIMQLNPYSGYKRIIKKDNIQEK</sequence>
<protein>
    <recommendedName>
        <fullName evidence="3">Superoxide dismutase</fullName>
    </recommendedName>
</protein>
<evidence type="ECO:0000313" key="2">
    <source>
        <dbReference type="Proteomes" id="UP000218267"/>
    </source>
</evidence>
<gene>
    <name evidence="1" type="ORF">ALGA_3355</name>
</gene>
<dbReference type="AlphaFoldDB" id="A0A1Y1CNR4"/>